<evidence type="ECO:0000313" key="1">
    <source>
        <dbReference type="EMBL" id="ABG53253.1"/>
    </source>
</evidence>
<dbReference type="HOGENOM" id="CLU_1739709_0_0_3"/>
<dbReference type="STRING" id="203124.Tery_4254"/>
<dbReference type="EMBL" id="CP000393">
    <property type="protein sequence ID" value="ABG53253.1"/>
    <property type="molecule type" value="Genomic_DNA"/>
</dbReference>
<gene>
    <name evidence="1" type="ordered locus">Tery_4254</name>
</gene>
<protein>
    <submittedName>
        <fullName evidence="1">Uncharacterized protein</fullName>
    </submittedName>
</protein>
<dbReference type="AlphaFoldDB" id="Q10WX1"/>
<accession>Q10WX1</accession>
<dbReference type="KEGG" id="ter:Tery_4254"/>
<organism evidence="1">
    <name type="scientific">Trichodesmium erythraeum (strain IMS101)</name>
    <dbReference type="NCBI Taxonomy" id="203124"/>
    <lineage>
        <taxon>Bacteria</taxon>
        <taxon>Bacillati</taxon>
        <taxon>Cyanobacteriota</taxon>
        <taxon>Cyanophyceae</taxon>
        <taxon>Oscillatoriophycideae</taxon>
        <taxon>Oscillatoriales</taxon>
        <taxon>Microcoleaceae</taxon>
        <taxon>Trichodesmium</taxon>
    </lineage>
</organism>
<proteinExistence type="predicted"/>
<reference evidence="1" key="1">
    <citation type="submission" date="2006-06" db="EMBL/GenBank/DDBJ databases">
        <title>Complete sequence of Trichodesmium erythraeum IMS101.</title>
        <authorList>
            <consortium name="US DOE Joint Genome Institute"/>
            <person name="Copeland A."/>
            <person name="Lucas S."/>
            <person name="Lapidus A."/>
            <person name="Barry K."/>
            <person name="Detter J.C."/>
            <person name="Glavina del Rio T."/>
            <person name="Hammon N."/>
            <person name="Israni S."/>
            <person name="Dalin E."/>
            <person name="Tice H."/>
            <person name="Pitluck S."/>
            <person name="Kiss H."/>
            <person name="Munk A.C."/>
            <person name="Brettin T."/>
            <person name="Bruce D."/>
            <person name="Han C."/>
            <person name="Tapia R."/>
            <person name="Gilna P."/>
            <person name="Schmutz J."/>
            <person name="Larimer F."/>
            <person name="Land M."/>
            <person name="Hauser L."/>
            <person name="Kyrpides N."/>
            <person name="Kim E."/>
            <person name="Richardson P."/>
        </authorList>
    </citation>
    <scope>NUCLEOTIDE SEQUENCE [LARGE SCALE GENOMIC DNA]</scope>
    <source>
        <strain evidence="1">IMS101</strain>
    </source>
</reference>
<sequence length="150" mass="17433">MMSLVYFIDMKSENFALNDRANMKVTKSFSQKKLIVVDKVNEQYIVSVVYYKDISDNLISEMENRLTIYADIFAAFINSLPLETPFEEYENITFNFKSVIQKYDVKAVQVDTKHIKSDLGSIFITYIAVGRVSTFGNNCYVFQPILQERM</sequence>
<name>Q10WX1_TRIEI</name>